<gene>
    <name evidence="1" type="ORF">POL58_04425</name>
</gene>
<dbReference type="InterPro" id="IPR011990">
    <property type="entry name" value="TPR-like_helical_dom_sf"/>
</dbReference>
<name>A0ABT5B1N0_9BACT</name>
<evidence type="ECO:0000313" key="1">
    <source>
        <dbReference type="EMBL" id="MDC0666966.1"/>
    </source>
</evidence>
<sequence>MPELPPLTATTDAQRQALAAAREVAATPLREKSVDWVATLGTLTEVFDDPELHARYERGLAAIGPYRCAAAFDRLEELVKELRARDCLRAALQAALALAELFADNAFARSMVANCARAVGDQETAHEHLAAATRLLDETAKQEDDLTSVLHAARCWSEFAHLTRPSQAEFASWADGRAKNHFARAAMLAGDDPDAHRRVRLAAAKSRAPGDPSAALTEALALLDELADRPGMLANSELGWGATELALQLLLARREDRALAVQQRLVDAKLVLYGECPATWLERHNLGTVHLQLGDITRARALIEPAYEALRAELEDDHPQVRMCKRSLERLTRAA</sequence>
<dbReference type="Proteomes" id="UP001217838">
    <property type="component" value="Unassembled WGS sequence"/>
</dbReference>
<comment type="caution">
    <text evidence="1">The sequence shown here is derived from an EMBL/GenBank/DDBJ whole genome shotgun (WGS) entry which is preliminary data.</text>
</comment>
<dbReference type="Gene3D" id="1.25.40.10">
    <property type="entry name" value="Tetratricopeptide repeat domain"/>
    <property type="match status" value="1"/>
</dbReference>
<reference evidence="1 2" key="1">
    <citation type="submission" date="2022-11" db="EMBL/GenBank/DDBJ databases">
        <title>Minimal conservation of predation-associated metabolite biosynthetic gene clusters underscores biosynthetic potential of Myxococcota including descriptions for ten novel species: Archangium lansinium sp. nov., Myxococcus landrumus sp. nov., Nannocystis bai.</title>
        <authorList>
            <person name="Ahearne A."/>
            <person name="Stevens C."/>
            <person name="Dowd S."/>
        </authorList>
    </citation>
    <scope>NUCLEOTIDE SEQUENCE [LARGE SCALE GENOMIC DNA]</scope>
    <source>
        <strain evidence="1 2">NCELM</strain>
    </source>
</reference>
<evidence type="ECO:0000313" key="2">
    <source>
        <dbReference type="Proteomes" id="UP001217838"/>
    </source>
</evidence>
<dbReference type="RefSeq" id="WP_271994743.1">
    <property type="nucleotide sequence ID" value="NZ_JAQNDN010000001.1"/>
</dbReference>
<evidence type="ECO:0008006" key="3">
    <source>
        <dbReference type="Google" id="ProtNLM"/>
    </source>
</evidence>
<accession>A0ABT5B1N0</accession>
<dbReference type="EMBL" id="JAQNDN010000001">
    <property type="protein sequence ID" value="MDC0666966.1"/>
    <property type="molecule type" value="Genomic_DNA"/>
</dbReference>
<organism evidence="1 2">
    <name type="scientific">Nannocystis radixulma</name>
    <dbReference type="NCBI Taxonomy" id="2995305"/>
    <lineage>
        <taxon>Bacteria</taxon>
        <taxon>Pseudomonadati</taxon>
        <taxon>Myxococcota</taxon>
        <taxon>Polyangia</taxon>
        <taxon>Nannocystales</taxon>
        <taxon>Nannocystaceae</taxon>
        <taxon>Nannocystis</taxon>
    </lineage>
</organism>
<keyword evidence="2" id="KW-1185">Reference proteome</keyword>
<protein>
    <recommendedName>
        <fullName evidence="3">Tetratricopeptide repeat protein</fullName>
    </recommendedName>
</protein>
<proteinExistence type="predicted"/>